<dbReference type="InterPro" id="IPR012337">
    <property type="entry name" value="RNaseH-like_sf"/>
</dbReference>
<dbReference type="Proteomes" id="UP000298030">
    <property type="component" value="Unassembled WGS sequence"/>
</dbReference>
<evidence type="ECO:0000313" key="1">
    <source>
        <dbReference type="EMBL" id="TEB21055.1"/>
    </source>
</evidence>
<evidence type="ECO:0000313" key="2">
    <source>
        <dbReference type="EMBL" id="TEB21380.1"/>
    </source>
</evidence>
<proteinExistence type="predicted"/>
<name>A0A4Y7SGV4_COPMI</name>
<reference evidence="1 3" key="1">
    <citation type="journal article" date="2019" name="Nat. Ecol. Evol.">
        <title>Megaphylogeny resolves global patterns of mushroom evolution.</title>
        <authorList>
            <person name="Varga T."/>
            <person name="Krizsan K."/>
            <person name="Foldi C."/>
            <person name="Dima B."/>
            <person name="Sanchez-Garcia M."/>
            <person name="Sanchez-Ramirez S."/>
            <person name="Szollosi G.J."/>
            <person name="Szarkandi J.G."/>
            <person name="Papp V."/>
            <person name="Albert L."/>
            <person name="Andreopoulos W."/>
            <person name="Angelini C."/>
            <person name="Antonin V."/>
            <person name="Barry K.W."/>
            <person name="Bougher N.L."/>
            <person name="Buchanan P."/>
            <person name="Buyck B."/>
            <person name="Bense V."/>
            <person name="Catcheside P."/>
            <person name="Chovatia M."/>
            <person name="Cooper J."/>
            <person name="Damon W."/>
            <person name="Desjardin D."/>
            <person name="Finy P."/>
            <person name="Geml J."/>
            <person name="Haridas S."/>
            <person name="Hughes K."/>
            <person name="Justo A."/>
            <person name="Karasinski D."/>
            <person name="Kautmanova I."/>
            <person name="Kiss B."/>
            <person name="Kocsube S."/>
            <person name="Kotiranta H."/>
            <person name="LaButti K.M."/>
            <person name="Lechner B.E."/>
            <person name="Liimatainen K."/>
            <person name="Lipzen A."/>
            <person name="Lukacs Z."/>
            <person name="Mihaltcheva S."/>
            <person name="Morgado L.N."/>
            <person name="Niskanen T."/>
            <person name="Noordeloos M.E."/>
            <person name="Ohm R.A."/>
            <person name="Ortiz-Santana B."/>
            <person name="Ovrebo C."/>
            <person name="Racz N."/>
            <person name="Riley R."/>
            <person name="Savchenko A."/>
            <person name="Shiryaev A."/>
            <person name="Soop K."/>
            <person name="Spirin V."/>
            <person name="Szebenyi C."/>
            <person name="Tomsovsky M."/>
            <person name="Tulloss R.E."/>
            <person name="Uehling J."/>
            <person name="Grigoriev I.V."/>
            <person name="Vagvolgyi C."/>
            <person name="Papp T."/>
            <person name="Martin F.M."/>
            <person name="Miettinen O."/>
            <person name="Hibbett D.S."/>
            <person name="Nagy L.G."/>
        </authorList>
    </citation>
    <scope>NUCLEOTIDE SEQUENCE [LARGE SCALE GENOMIC DNA]</scope>
    <source>
        <strain evidence="1 3">FP101781</strain>
    </source>
</reference>
<dbReference type="OrthoDB" id="3264316at2759"/>
<evidence type="ECO:0000313" key="3">
    <source>
        <dbReference type="Proteomes" id="UP000298030"/>
    </source>
</evidence>
<gene>
    <name evidence="2" type="ORF">FA13DRAFT_1642887</name>
    <name evidence="1" type="ORF">FA13DRAFT_1643727</name>
</gene>
<comment type="caution">
    <text evidence="1">The sequence shown here is derived from an EMBL/GenBank/DDBJ whole genome shotgun (WGS) entry which is preliminary data.</text>
</comment>
<dbReference type="EMBL" id="QPFP01000124">
    <property type="protein sequence ID" value="TEB21055.1"/>
    <property type="molecule type" value="Genomic_DNA"/>
</dbReference>
<keyword evidence="3" id="KW-1185">Reference proteome</keyword>
<organism evidence="1 3">
    <name type="scientific">Coprinellus micaceus</name>
    <name type="common">Glistening ink-cap mushroom</name>
    <name type="synonym">Coprinus micaceus</name>
    <dbReference type="NCBI Taxonomy" id="71717"/>
    <lineage>
        <taxon>Eukaryota</taxon>
        <taxon>Fungi</taxon>
        <taxon>Dikarya</taxon>
        <taxon>Basidiomycota</taxon>
        <taxon>Agaricomycotina</taxon>
        <taxon>Agaricomycetes</taxon>
        <taxon>Agaricomycetidae</taxon>
        <taxon>Agaricales</taxon>
        <taxon>Agaricineae</taxon>
        <taxon>Psathyrellaceae</taxon>
        <taxon>Coprinellus</taxon>
    </lineage>
</organism>
<dbReference type="SUPFAM" id="SSF53098">
    <property type="entry name" value="Ribonuclease H-like"/>
    <property type="match status" value="1"/>
</dbReference>
<dbReference type="AlphaFoldDB" id="A0A4Y7SGV4"/>
<sequence>MVVRDVRTRWNYTYEMIRRALMLRKAIDRWTLDRDEYCELMLTADDWKLLEAIAEVLEVRSSHTICPISP</sequence>
<accession>A0A4Y7SGV4</accession>
<dbReference type="EMBL" id="QPFP01000112">
    <property type="protein sequence ID" value="TEB21380.1"/>
    <property type="molecule type" value="Genomic_DNA"/>
</dbReference>
<protein>
    <submittedName>
        <fullName evidence="1">Uncharacterized protein</fullName>
    </submittedName>
</protein>